<feature type="non-terminal residue" evidence="7">
    <location>
        <position position="173"/>
    </location>
</feature>
<keyword evidence="8" id="KW-1185">Reference proteome</keyword>
<keyword evidence="5 6" id="KW-0472">Membrane</keyword>
<evidence type="ECO:0000313" key="7">
    <source>
        <dbReference type="EMBL" id="KAF5896772.1"/>
    </source>
</evidence>
<reference evidence="7" key="1">
    <citation type="submission" date="2020-07" db="EMBL/GenBank/DDBJ databases">
        <title>Clarias magur genome sequencing, assembly and annotation.</title>
        <authorList>
            <person name="Kushwaha B."/>
            <person name="Kumar R."/>
            <person name="Das P."/>
            <person name="Joshi C.G."/>
            <person name="Kumar D."/>
            <person name="Nagpure N.S."/>
            <person name="Pandey M."/>
            <person name="Agarwal S."/>
            <person name="Srivastava S."/>
            <person name="Singh M."/>
            <person name="Sahoo L."/>
            <person name="Jayasankar P."/>
            <person name="Meher P.K."/>
            <person name="Koringa P.G."/>
            <person name="Iquebal M.A."/>
            <person name="Das S.P."/>
            <person name="Bit A."/>
            <person name="Patnaik S."/>
            <person name="Patel N."/>
            <person name="Shah T.M."/>
            <person name="Hinsu A."/>
            <person name="Jena J.K."/>
        </authorList>
    </citation>
    <scope>NUCLEOTIDE SEQUENCE</scope>
    <source>
        <strain evidence="7">CIFAMagur01</strain>
        <tissue evidence="7">Testis</tissue>
    </source>
</reference>
<dbReference type="AlphaFoldDB" id="A0A8J4UFV2"/>
<accession>A0A8J4UFV2</accession>
<evidence type="ECO:0000256" key="2">
    <source>
        <dbReference type="ARBA" id="ARBA00009565"/>
    </source>
</evidence>
<protein>
    <submittedName>
        <fullName evidence="7">Membrane-spanning 4-domains subfamily A member 4A-like</fullName>
    </submittedName>
</protein>
<keyword evidence="3 6" id="KW-0812">Transmembrane</keyword>
<sequence length="173" mass="18453">MNPVTAPPNYQLSQLTAFMKGEPKALGTVQIMIGVWTFLFGIVLSTFSLSPGIISGITLWGSLLFISSGALSVAAANNSNSCVVKAALGMNVVSAVAAAIALILFVADMIFGSILTPWCHGCYYNSNYSCDYSTVHLWNGIYGVLFVFSLLEFIISICTSCFACKATCCTENR</sequence>
<organism evidence="7 8">
    <name type="scientific">Clarias magur</name>
    <name type="common">Asian catfish</name>
    <name type="synonym">Macropteronotus magur</name>
    <dbReference type="NCBI Taxonomy" id="1594786"/>
    <lineage>
        <taxon>Eukaryota</taxon>
        <taxon>Metazoa</taxon>
        <taxon>Chordata</taxon>
        <taxon>Craniata</taxon>
        <taxon>Vertebrata</taxon>
        <taxon>Euteleostomi</taxon>
        <taxon>Actinopterygii</taxon>
        <taxon>Neopterygii</taxon>
        <taxon>Teleostei</taxon>
        <taxon>Ostariophysi</taxon>
        <taxon>Siluriformes</taxon>
        <taxon>Clariidae</taxon>
        <taxon>Clarias</taxon>
    </lineage>
</organism>
<comment type="similarity">
    <text evidence="2">Belongs to the MS4A family.</text>
</comment>
<name>A0A8J4UFV2_CLAMG</name>
<dbReference type="Proteomes" id="UP000727407">
    <property type="component" value="Unassembled WGS sequence"/>
</dbReference>
<evidence type="ECO:0000256" key="4">
    <source>
        <dbReference type="ARBA" id="ARBA00022989"/>
    </source>
</evidence>
<dbReference type="PANTHER" id="PTHR23320:SF128">
    <property type="entry name" value="MEMBRANE-SPANNING 4-DOMAINS SUBFAMILY A MEMBER 4A"/>
    <property type="match status" value="1"/>
</dbReference>
<evidence type="ECO:0000256" key="3">
    <source>
        <dbReference type="ARBA" id="ARBA00022692"/>
    </source>
</evidence>
<dbReference type="PANTHER" id="PTHR23320">
    <property type="entry name" value="MEMBRANE-SPANNING 4-DOMAINS SUBFAMILY A MS4A -RELATED"/>
    <property type="match status" value="1"/>
</dbReference>
<feature type="transmembrane region" description="Helical" evidence="6">
    <location>
        <begin position="25"/>
        <end position="47"/>
    </location>
</feature>
<dbReference type="Pfam" id="PF04103">
    <property type="entry name" value="CD20"/>
    <property type="match status" value="1"/>
</dbReference>
<comment type="caution">
    <text evidence="7">The sequence shown here is derived from an EMBL/GenBank/DDBJ whole genome shotgun (WGS) entry which is preliminary data.</text>
</comment>
<dbReference type="GO" id="GO:0016020">
    <property type="term" value="C:membrane"/>
    <property type="evidence" value="ECO:0007669"/>
    <property type="project" value="UniProtKB-SubCell"/>
</dbReference>
<gene>
    <name evidence="7" type="ORF">DAT39_013538</name>
</gene>
<evidence type="ECO:0000256" key="6">
    <source>
        <dbReference type="SAM" id="Phobius"/>
    </source>
</evidence>
<feature type="transmembrane region" description="Helical" evidence="6">
    <location>
        <begin position="53"/>
        <end position="76"/>
    </location>
</feature>
<feature type="transmembrane region" description="Helical" evidence="6">
    <location>
        <begin position="141"/>
        <end position="164"/>
    </location>
</feature>
<feature type="transmembrane region" description="Helical" evidence="6">
    <location>
        <begin position="88"/>
        <end position="107"/>
    </location>
</feature>
<dbReference type="InterPro" id="IPR030417">
    <property type="entry name" value="MS4A"/>
</dbReference>
<keyword evidence="4 6" id="KW-1133">Transmembrane helix</keyword>
<evidence type="ECO:0000256" key="5">
    <source>
        <dbReference type="ARBA" id="ARBA00023136"/>
    </source>
</evidence>
<evidence type="ECO:0000256" key="1">
    <source>
        <dbReference type="ARBA" id="ARBA00004141"/>
    </source>
</evidence>
<evidence type="ECO:0000313" key="8">
    <source>
        <dbReference type="Proteomes" id="UP000727407"/>
    </source>
</evidence>
<dbReference type="InterPro" id="IPR007237">
    <property type="entry name" value="CD20-like"/>
</dbReference>
<comment type="subcellular location">
    <subcellularLocation>
        <location evidence="1">Membrane</location>
        <topology evidence="1">Multi-pass membrane protein</topology>
    </subcellularLocation>
</comment>
<proteinExistence type="inferred from homology"/>
<dbReference type="OrthoDB" id="10071849at2759"/>
<dbReference type="EMBL" id="QNUK01000264">
    <property type="protein sequence ID" value="KAF5896772.1"/>
    <property type="molecule type" value="Genomic_DNA"/>
</dbReference>